<feature type="domain" description="Major facilitator superfamily (MFS) profile" evidence="8">
    <location>
        <begin position="160"/>
        <end position="386"/>
    </location>
</feature>
<feature type="transmembrane region" description="Helical" evidence="7">
    <location>
        <begin position="357"/>
        <end position="377"/>
    </location>
</feature>
<dbReference type="PANTHER" id="PTHR23531">
    <property type="entry name" value="QUINOLENE RESISTANCE PROTEIN NORA"/>
    <property type="match status" value="1"/>
</dbReference>
<dbReference type="SUPFAM" id="SSF103473">
    <property type="entry name" value="MFS general substrate transporter"/>
    <property type="match status" value="1"/>
</dbReference>
<keyword evidence="5 7" id="KW-1133">Transmembrane helix</keyword>
<feature type="transmembrane region" description="Helical" evidence="7">
    <location>
        <begin position="71"/>
        <end position="87"/>
    </location>
</feature>
<feature type="transmembrane region" description="Helical" evidence="7">
    <location>
        <begin position="238"/>
        <end position="256"/>
    </location>
</feature>
<dbReference type="EMBL" id="AAGTPA010000035">
    <property type="protein sequence ID" value="EBR8435779.1"/>
    <property type="molecule type" value="Genomic_DNA"/>
</dbReference>
<keyword evidence="6 7" id="KW-0472">Membrane</keyword>
<keyword evidence="4 7" id="KW-0812">Transmembrane</keyword>
<keyword evidence="2" id="KW-1003">Cell membrane</keyword>
<evidence type="ECO:0000256" key="3">
    <source>
        <dbReference type="ARBA" id="ARBA00022519"/>
    </source>
</evidence>
<feature type="transmembrane region" description="Helical" evidence="7">
    <location>
        <begin position="200"/>
        <end position="226"/>
    </location>
</feature>
<dbReference type="InterPro" id="IPR020846">
    <property type="entry name" value="MFS_dom"/>
</dbReference>
<proteinExistence type="predicted"/>
<feature type="transmembrane region" description="Helical" evidence="7">
    <location>
        <begin position="268"/>
        <end position="286"/>
    </location>
</feature>
<dbReference type="PANTHER" id="PTHR23531:SF1">
    <property type="entry name" value="QUINOLENE RESISTANCE PROTEIN NORA"/>
    <property type="match status" value="1"/>
</dbReference>
<dbReference type="InterPro" id="IPR011701">
    <property type="entry name" value="MFS"/>
</dbReference>
<dbReference type="Pfam" id="PF07690">
    <property type="entry name" value="MFS_1"/>
    <property type="match status" value="1"/>
</dbReference>
<feature type="transmembrane region" description="Helical" evidence="7">
    <location>
        <begin position="7"/>
        <end position="30"/>
    </location>
</feature>
<comment type="subcellular location">
    <subcellularLocation>
        <location evidence="1">Cell inner membrane</location>
        <topology evidence="1">Multi-pass membrane protein</topology>
    </subcellularLocation>
</comment>
<keyword evidence="3" id="KW-0997">Cell inner membrane</keyword>
<comment type="caution">
    <text evidence="9">The sequence shown here is derived from an EMBL/GenBank/DDBJ whole genome shotgun (WGS) entry which is preliminary data.</text>
</comment>
<feature type="transmembrane region" description="Helical" evidence="7">
    <location>
        <begin position="128"/>
        <end position="147"/>
    </location>
</feature>
<dbReference type="GO" id="GO:0005886">
    <property type="term" value="C:plasma membrane"/>
    <property type="evidence" value="ECO:0007669"/>
    <property type="project" value="UniProtKB-SubCell"/>
</dbReference>
<evidence type="ECO:0000256" key="4">
    <source>
        <dbReference type="ARBA" id="ARBA00022692"/>
    </source>
</evidence>
<dbReference type="GO" id="GO:0022857">
    <property type="term" value="F:transmembrane transporter activity"/>
    <property type="evidence" value="ECO:0007669"/>
    <property type="project" value="InterPro"/>
</dbReference>
<evidence type="ECO:0000256" key="7">
    <source>
        <dbReference type="SAM" id="Phobius"/>
    </source>
</evidence>
<dbReference type="InterPro" id="IPR052714">
    <property type="entry name" value="MFS_Exporter"/>
</dbReference>
<name>A0A5U8JEX0_SALET</name>
<gene>
    <name evidence="9" type="ORF">DOI44_22745</name>
</gene>
<feature type="transmembrane region" description="Helical" evidence="7">
    <location>
        <begin position="159"/>
        <end position="179"/>
    </location>
</feature>
<evidence type="ECO:0000256" key="1">
    <source>
        <dbReference type="ARBA" id="ARBA00004429"/>
    </source>
</evidence>
<reference evidence="9" key="1">
    <citation type="submission" date="2018-06" db="EMBL/GenBank/DDBJ databases">
        <authorList>
            <person name="Ashton P.M."/>
            <person name="Dallman T."/>
            <person name="Nair S."/>
            <person name="De Pinna E."/>
            <person name="Peters T."/>
            <person name="Grant K."/>
        </authorList>
    </citation>
    <scope>NUCLEOTIDE SEQUENCE [LARGE SCALE GENOMIC DNA]</scope>
    <source>
        <strain evidence="9">449454</strain>
    </source>
</reference>
<evidence type="ECO:0000259" key="8">
    <source>
        <dbReference type="PROSITE" id="PS50850"/>
    </source>
</evidence>
<feature type="transmembrane region" description="Helical" evidence="7">
    <location>
        <begin position="93"/>
        <end position="116"/>
    </location>
</feature>
<dbReference type="Proteomes" id="UP000839597">
    <property type="component" value="Unassembled WGS sequence"/>
</dbReference>
<feature type="transmembrane region" description="Helical" evidence="7">
    <location>
        <begin position="330"/>
        <end position="351"/>
    </location>
</feature>
<feature type="transmembrane region" description="Helical" evidence="7">
    <location>
        <begin position="36"/>
        <end position="59"/>
    </location>
</feature>
<evidence type="ECO:0000256" key="2">
    <source>
        <dbReference type="ARBA" id="ARBA00022475"/>
    </source>
</evidence>
<feature type="transmembrane region" description="Helical" evidence="7">
    <location>
        <begin position="292"/>
        <end position="310"/>
    </location>
</feature>
<dbReference type="InterPro" id="IPR036259">
    <property type="entry name" value="MFS_trans_sf"/>
</dbReference>
<dbReference type="Gene3D" id="1.20.1250.20">
    <property type="entry name" value="MFS general substrate transporter like domains"/>
    <property type="match status" value="2"/>
</dbReference>
<evidence type="ECO:0000256" key="6">
    <source>
        <dbReference type="ARBA" id="ARBA00023136"/>
    </source>
</evidence>
<dbReference type="AlphaFoldDB" id="A0A5U8JEX0"/>
<sequence>MNFDKIKLVFISSFLISFSYGILLTISLFFTKYLSLPISFSGKIIFMGMFGVFPAIFIIPKSYRFMSNEKIISTGCFIYSIAIFFITNGNVFLYYFAGFLFGFGWGVIYTLGPIIVSRLSDDSDRTKNFSYISAFNMLGAGLSPVLVKYLDTYDFSMYNVYYFAFFLSLLAGFLFLFCGHNDEKENSSFEKKLSNLSFNTVVSTKAIIPMVMVFLGACIFSSMMNFQTLIAGSKNLDFSYFYISYTITVILCRFFLSGIINSFPKEIMIFILLVVMTISMLLMRFVNGNLFYIIPSALLGFSYGLVYPLIQSISIKGAISENERKNNLTVFSLCYFIGVYTFPYFFSIAVLKFGYGFSLVVLIVISLIELLFSFLLLKNSSRNARS</sequence>
<organism evidence="9">
    <name type="scientific">Salmonella enterica subsp. enterica serovar Panama</name>
    <dbReference type="NCBI Taxonomy" id="29472"/>
    <lineage>
        <taxon>Bacteria</taxon>
        <taxon>Pseudomonadati</taxon>
        <taxon>Pseudomonadota</taxon>
        <taxon>Gammaproteobacteria</taxon>
        <taxon>Enterobacterales</taxon>
        <taxon>Enterobacteriaceae</taxon>
        <taxon>Salmonella</taxon>
    </lineage>
</organism>
<dbReference type="PROSITE" id="PS50850">
    <property type="entry name" value="MFS"/>
    <property type="match status" value="1"/>
</dbReference>
<protein>
    <submittedName>
        <fullName evidence="9">MFS transporter</fullName>
    </submittedName>
</protein>
<accession>A0A5U8JEX0</accession>
<evidence type="ECO:0000313" key="9">
    <source>
        <dbReference type="EMBL" id="EBR8435779.1"/>
    </source>
</evidence>
<evidence type="ECO:0000256" key="5">
    <source>
        <dbReference type="ARBA" id="ARBA00022989"/>
    </source>
</evidence>